<dbReference type="KEGG" id="plyc:GXP70_10505"/>
<accession>A0A6C0FZD7</accession>
<gene>
    <name evidence="1" type="ORF">GXP70_10505</name>
</gene>
<sequence>MRTVYSLDLHLPNDWEPEDRDLFIDDIAEAVVVLDQHHSTLFLGTPEDCDVIELFASGQRIVCERGIWLQLADEWQPNERLFTDYGVRADAGRTYLDLQLAAVVELAASDDAAYGAPAADKPDREFEPALEQAIEHAIAALMQEDGRWLLAVDRHQVDLIAGIARAYRCDFEIVKPAADPA</sequence>
<organism evidence="1 2">
    <name type="scientific">Paenibacillus lycopersici</name>
    <dbReference type="NCBI Taxonomy" id="2704462"/>
    <lineage>
        <taxon>Bacteria</taxon>
        <taxon>Bacillati</taxon>
        <taxon>Bacillota</taxon>
        <taxon>Bacilli</taxon>
        <taxon>Bacillales</taxon>
        <taxon>Paenibacillaceae</taxon>
        <taxon>Paenibacillus</taxon>
    </lineage>
</organism>
<dbReference type="AlphaFoldDB" id="A0A6C0FZD7"/>
<evidence type="ECO:0000313" key="2">
    <source>
        <dbReference type="Proteomes" id="UP000476064"/>
    </source>
</evidence>
<dbReference type="EMBL" id="CP048209">
    <property type="protein sequence ID" value="QHT60329.1"/>
    <property type="molecule type" value="Genomic_DNA"/>
</dbReference>
<proteinExistence type="predicted"/>
<keyword evidence="2" id="KW-1185">Reference proteome</keyword>
<name>A0A6C0FZD7_9BACL</name>
<dbReference type="RefSeq" id="WP_162356462.1">
    <property type="nucleotide sequence ID" value="NZ_CP048209.1"/>
</dbReference>
<evidence type="ECO:0000313" key="1">
    <source>
        <dbReference type="EMBL" id="QHT60329.1"/>
    </source>
</evidence>
<dbReference type="Proteomes" id="UP000476064">
    <property type="component" value="Chromosome"/>
</dbReference>
<protein>
    <submittedName>
        <fullName evidence="1">Uncharacterized protein</fullName>
    </submittedName>
</protein>
<reference evidence="1 2" key="1">
    <citation type="submission" date="2020-01" db="EMBL/GenBank/DDBJ databases">
        <title>Paenibacillus sp. nov., isolated from tomato rhizosphere.</title>
        <authorList>
            <person name="Weon H.-Y."/>
            <person name="Lee S.A."/>
        </authorList>
    </citation>
    <scope>NUCLEOTIDE SEQUENCE [LARGE SCALE GENOMIC DNA]</scope>
    <source>
        <strain evidence="1 2">12200R-189</strain>
    </source>
</reference>